<dbReference type="EMBL" id="CP036426">
    <property type="protein sequence ID" value="QDV38762.1"/>
    <property type="molecule type" value="Genomic_DNA"/>
</dbReference>
<reference evidence="2 3" key="1">
    <citation type="submission" date="2019-02" db="EMBL/GenBank/DDBJ databases">
        <title>Deep-cultivation of Planctomycetes and their phenomic and genomic characterization uncovers novel biology.</title>
        <authorList>
            <person name="Wiegand S."/>
            <person name="Jogler M."/>
            <person name="Boedeker C."/>
            <person name="Pinto D."/>
            <person name="Vollmers J."/>
            <person name="Rivas-Marin E."/>
            <person name="Kohn T."/>
            <person name="Peeters S.H."/>
            <person name="Heuer A."/>
            <person name="Rast P."/>
            <person name="Oberbeckmann S."/>
            <person name="Bunk B."/>
            <person name="Jeske O."/>
            <person name="Meyerdierks A."/>
            <person name="Storesund J.E."/>
            <person name="Kallscheuer N."/>
            <person name="Luecker S."/>
            <person name="Lage O.M."/>
            <person name="Pohl T."/>
            <person name="Merkel B.J."/>
            <person name="Hornburger P."/>
            <person name="Mueller R.-W."/>
            <person name="Bruemmer F."/>
            <person name="Labrenz M."/>
            <person name="Spormann A.M."/>
            <person name="Op den Camp H."/>
            <person name="Overmann J."/>
            <person name="Amann R."/>
            <person name="Jetten M.S.M."/>
            <person name="Mascher T."/>
            <person name="Medema M.H."/>
            <person name="Devos D.P."/>
            <person name="Kaster A.-K."/>
            <person name="Ovreas L."/>
            <person name="Rohde M."/>
            <person name="Galperin M.Y."/>
            <person name="Jogler C."/>
        </authorList>
    </citation>
    <scope>NUCLEOTIDE SEQUENCE [LARGE SCALE GENOMIC DNA]</scope>
    <source>
        <strain evidence="2 3">ElP</strain>
    </source>
</reference>
<evidence type="ECO:0000313" key="3">
    <source>
        <dbReference type="Proteomes" id="UP000317835"/>
    </source>
</evidence>
<dbReference type="PROSITE" id="PS00909">
    <property type="entry name" value="MR_MLE_2"/>
    <property type="match status" value="1"/>
</dbReference>
<dbReference type="Pfam" id="PF02746">
    <property type="entry name" value="MR_MLE_N"/>
    <property type="match status" value="1"/>
</dbReference>
<dbReference type="InterPro" id="IPR029017">
    <property type="entry name" value="Enolase-like_N"/>
</dbReference>
<sequence>MQRRDWLGSMLAGAGMLASSRVGRAQEQGQGGTVGAPGSETLADLKIRDVRAILTAPAGIRLVVVKVETDQDGLYGLGCATFTQRARLAAAAVDQFLKPFLVGKSPLEIDDTWQSAHLSSYWRHGPVLNNALSGVDMALWDILGKVAGMPVHRLFGGKCRQVVPTYRSVRGESPEEVEDRVRALMAEGQRHVRIQYGSRGGTYGVRGGSIDEALPENRRTVPFDPVAYGRTVPRVFEHIRGSIGDEVELLHDVHERMPPIQAIRLVKEVEPYRPFFIEDPFSPEDADYFSHLRAQSAVPLAMGELFTNPREWLPLVSDRLIDFIRIHISMVGGLTPARKIASLCEFFGVRTAWHGPGDLSPVGHAANIHLDFAVPNFGIQEGRVFSQAEQDVFPGCPELVDGNYQPIDRPGIGVDLDEELAARFPIEDDPPFDMDWGNLRLPDGTVIRP</sequence>
<dbReference type="SMART" id="SM00922">
    <property type="entry name" value="MR_MLE"/>
    <property type="match status" value="1"/>
</dbReference>
<dbReference type="SUPFAM" id="SSF54826">
    <property type="entry name" value="Enolase N-terminal domain-like"/>
    <property type="match status" value="1"/>
</dbReference>
<dbReference type="PANTHER" id="PTHR48080">
    <property type="entry name" value="D-GALACTONATE DEHYDRATASE-RELATED"/>
    <property type="match status" value="1"/>
</dbReference>
<keyword evidence="3" id="KW-1185">Reference proteome</keyword>
<dbReference type="InterPro" id="IPR013342">
    <property type="entry name" value="Mandelate_racemase_C"/>
</dbReference>
<protein>
    <submittedName>
        <fullName evidence="2">Starvation-sensing protein RspA</fullName>
    </submittedName>
</protein>
<dbReference type="SFLD" id="SFLDS00001">
    <property type="entry name" value="Enolase"/>
    <property type="match status" value="1"/>
</dbReference>
<dbReference type="AlphaFoldDB" id="A0A518HD24"/>
<proteinExistence type="predicted"/>
<dbReference type="Pfam" id="PF13378">
    <property type="entry name" value="MR_MLE_C"/>
    <property type="match status" value="1"/>
</dbReference>
<dbReference type="OrthoDB" id="9785902at2"/>
<dbReference type="SUPFAM" id="SSF51604">
    <property type="entry name" value="Enolase C-terminal domain-like"/>
    <property type="match status" value="1"/>
</dbReference>
<dbReference type="RefSeq" id="WP_145277519.1">
    <property type="nucleotide sequence ID" value="NZ_CP036426.1"/>
</dbReference>
<name>A0A518HD24_9BACT</name>
<dbReference type="GO" id="GO:0000287">
    <property type="term" value="F:magnesium ion binding"/>
    <property type="evidence" value="ECO:0007669"/>
    <property type="project" value="UniProtKB-ARBA"/>
</dbReference>
<dbReference type="InterPro" id="IPR013341">
    <property type="entry name" value="Mandelate_racemase_N_dom"/>
</dbReference>
<dbReference type="InterPro" id="IPR036849">
    <property type="entry name" value="Enolase-like_C_sf"/>
</dbReference>
<dbReference type="Gene3D" id="3.30.390.10">
    <property type="entry name" value="Enolase-like, N-terminal domain"/>
    <property type="match status" value="1"/>
</dbReference>
<dbReference type="KEGG" id="tpla:ElP_67190"/>
<accession>A0A518HD24</accession>
<evidence type="ECO:0000313" key="2">
    <source>
        <dbReference type="EMBL" id="QDV38762.1"/>
    </source>
</evidence>
<evidence type="ECO:0000259" key="1">
    <source>
        <dbReference type="SMART" id="SM00922"/>
    </source>
</evidence>
<dbReference type="GO" id="GO:0009063">
    <property type="term" value="P:amino acid catabolic process"/>
    <property type="evidence" value="ECO:0007669"/>
    <property type="project" value="InterPro"/>
</dbReference>
<feature type="domain" description="Mandelate racemase/muconate lactonizing enzyme C-terminal" evidence="1">
    <location>
        <begin position="174"/>
        <end position="299"/>
    </location>
</feature>
<dbReference type="PROSITE" id="PS00908">
    <property type="entry name" value="MR_MLE_1"/>
    <property type="match status" value="1"/>
</dbReference>
<dbReference type="PANTHER" id="PTHR48080:SF6">
    <property type="entry name" value="STARVATION-SENSING PROTEIN RSPA"/>
    <property type="match status" value="1"/>
</dbReference>
<dbReference type="InterPro" id="IPR018110">
    <property type="entry name" value="Mandel_Rmase/mucon_lact_enz_CS"/>
</dbReference>
<dbReference type="Gene3D" id="3.20.20.120">
    <property type="entry name" value="Enolase-like C-terminal domain"/>
    <property type="match status" value="1"/>
</dbReference>
<organism evidence="2 3">
    <name type="scientific">Tautonia plasticadhaerens</name>
    <dbReference type="NCBI Taxonomy" id="2527974"/>
    <lineage>
        <taxon>Bacteria</taxon>
        <taxon>Pseudomonadati</taxon>
        <taxon>Planctomycetota</taxon>
        <taxon>Planctomycetia</taxon>
        <taxon>Isosphaerales</taxon>
        <taxon>Isosphaeraceae</taxon>
        <taxon>Tautonia</taxon>
    </lineage>
</organism>
<dbReference type="Proteomes" id="UP000317835">
    <property type="component" value="Chromosome"/>
</dbReference>
<dbReference type="InterPro" id="IPR029065">
    <property type="entry name" value="Enolase_C-like"/>
</dbReference>
<gene>
    <name evidence="2" type="primary">rspA</name>
    <name evidence="2" type="ORF">ElP_67190</name>
</gene>
<dbReference type="InterPro" id="IPR034593">
    <property type="entry name" value="DgoD-like"/>
</dbReference>